<protein>
    <submittedName>
        <fullName evidence="2">Uncharacterized protein</fullName>
    </submittedName>
</protein>
<sequence>MASRQKGNLKSTCSPSGQSIRGGARIRDKMVPKDVVWISFPLCHRRSLSVDLNKATQCIAAAAAAAAAADDDDDDDDDDVVVVIIVLSTIQGRKNKLTQNYMDVI</sequence>
<reference evidence="2 3" key="1">
    <citation type="journal article" date="2021" name="Elife">
        <title>Chloroplast acquisition without the gene transfer in kleptoplastic sea slugs, Plakobranchus ocellatus.</title>
        <authorList>
            <person name="Maeda T."/>
            <person name="Takahashi S."/>
            <person name="Yoshida T."/>
            <person name="Shimamura S."/>
            <person name="Takaki Y."/>
            <person name="Nagai Y."/>
            <person name="Toyoda A."/>
            <person name="Suzuki Y."/>
            <person name="Arimoto A."/>
            <person name="Ishii H."/>
            <person name="Satoh N."/>
            <person name="Nishiyama T."/>
            <person name="Hasebe M."/>
            <person name="Maruyama T."/>
            <person name="Minagawa J."/>
            <person name="Obokata J."/>
            <person name="Shigenobu S."/>
        </authorList>
    </citation>
    <scope>NUCLEOTIDE SEQUENCE [LARGE SCALE GENOMIC DNA]</scope>
</reference>
<proteinExistence type="predicted"/>
<feature type="region of interest" description="Disordered" evidence="1">
    <location>
        <begin position="1"/>
        <end position="24"/>
    </location>
</feature>
<organism evidence="2 3">
    <name type="scientific">Plakobranchus ocellatus</name>
    <dbReference type="NCBI Taxonomy" id="259542"/>
    <lineage>
        <taxon>Eukaryota</taxon>
        <taxon>Metazoa</taxon>
        <taxon>Spiralia</taxon>
        <taxon>Lophotrochozoa</taxon>
        <taxon>Mollusca</taxon>
        <taxon>Gastropoda</taxon>
        <taxon>Heterobranchia</taxon>
        <taxon>Euthyneura</taxon>
        <taxon>Panpulmonata</taxon>
        <taxon>Sacoglossa</taxon>
        <taxon>Placobranchoidea</taxon>
        <taxon>Plakobranchidae</taxon>
        <taxon>Plakobranchus</taxon>
    </lineage>
</organism>
<dbReference type="AlphaFoldDB" id="A0AAV3YW53"/>
<evidence type="ECO:0000256" key="1">
    <source>
        <dbReference type="SAM" id="MobiDB-lite"/>
    </source>
</evidence>
<keyword evidence="3" id="KW-1185">Reference proteome</keyword>
<gene>
    <name evidence="2" type="ORF">PoB_001244900</name>
</gene>
<accession>A0AAV3YW53</accession>
<name>A0AAV3YW53_9GAST</name>
<feature type="compositionally biased region" description="Polar residues" evidence="1">
    <location>
        <begin position="1"/>
        <end position="19"/>
    </location>
</feature>
<evidence type="ECO:0000313" key="3">
    <source>
        <dbReference type="Proteomes" id="UP000735302"/>
    </source>
</evidence>
<dbReference type="Proteomes" id="UP000735302">
    <property type="component" value="Unassembled WGS sequence"/>
</dbReference>
<evidence type="ECO:0000313" key="2">
    <source>
        <dbReference type="EMBL" id="GFN85943.1"/>
    </source>
</evidence>
<dbReference type="EMBL" id="BLXT01001485">
    <property type="protein sequence ID" value="GFN85943.1"/>
    <property type="molecule type" value="Genomic_DNA"/>
</dbReference>
<comment type="caution">
    <text evidence="2">The sequence shown here is derived from an EMBL/GenBank/DDBJ whole genome shotgun (WGS) entry which is preliminary data.</text>
</comment>